<evidence type="ECO:0000256" key="8">
    <source>
        <dbReference type="SAM" id="Phobius"/>
    </source>
</evidence>
<proteinExistence type="predicted"/>
<dbReference type="PANTHER" id="PTHR43547:SF2">
    <property type="entry name" value="HYBRID SIGNAL TRANSDUCTION HISTIDINE KINASE C"/>
    <property type="match status" value="1"/>
</dbReference>
<evidence type="ECO:0000256" key="2">
    <source>
        <dbReference type="ARBA" id="ARBA00012438"/>
    </source>
</evidence>
<dbReference type="InterPro" id="IPR001789">
    <property type="entry name" value="Sig_transdc_resp-reg_receiver"/>
</dbReference>
<dbReference type="SMART" id="SM00448">
    <property type="entry name" value="REC"/>
    <property type="match status" value="1"/>
</dbReference>
<keyword evidence="4" id="KW-0805">Transcription regulation</keyword>
<dbReference type="InterPro" id="IPR013783">
    <property type="entry name" value="Ig-like_fold"/>
</dbReference>
<dbReference type="Pfam" id="PF00072">
    <property type="entry name" value="Response_reg"/>
    <property type="match status" value="1"/>
</dbReference>
<comment type="catalytic activity">
    <reaction evidence="1">
        <text>ATP + protein L-histidine = ADP + protein N-phospho-L-histidine.</text>
        <dbReference type="EC" id="2.7.13.3"/>
    </reaction>
</comment>
<evidence type="ECO:0000256" key="3">
    <source>
        <dbReference type="ARBA" id="ARBA00022553"/>
    </source>
</evidence>
<dbReference type="EMBL" id="QNUL01000004">
    <property type="protein sequence ID" value="REA62899.1"/>
    <property type="molecule type" value="Genomic_DNA"/>
</dbReference>
<feature type="domain" description="Response regulatory" evidence="11">
    <location>
        <begin position="1045"/>
        <end position="1160"/>
    </location>
</feature>
<dbReference type="InterPro" id="IPR011110">
    <property type="entry name" value="Reg_prop"/>
</dbReference>
<dbReference type="CDD" id="cd00082">
    <property type="entry name" value="HisKA"/>
    <property type="match status" value="1"/>
</dbReference>
<dbReference type="PROSITE" id="PS00041">
    <property type="entry name" value="HTH_ARAC_FAMILY_1"/>
    <property type="match status" value="1"/>
</dbReference>
<dbReference type="GO" id="GO:0043565">
    <property type="term" value="F:sequence-specific DNA binding"/>
    <property type="evidence" value="ECO:0007669"/>
    <property type="project" value="InterPro"/>
</dbReference>
<dbReference type="Pfam" id="PF07494">
    <property type="entry name" value="Reg_prop"/>
    <property type="match status" value="1"/>
</dbReference>
<dbReference type="Gene3D" id="1.10.287.130">
    <property type="match status" value="1"/>
</dbReference>
<dbReference type="InterPro" id="IPR015943">
    <property type="entry name" value="WD40/YVTN_repeat-like_dom_sf"/>
</dbReference>
<dbReference type="Pfam" id="PF07495">
    <property type="entry name" value="Y_Y_Y"/>
    <property type="match status" value="1"/>
</dbReference>
<keyword evidence="6" id="KW-0804">Transcription</keyword>
<dbReference type="Gene3D" id="2.60.40.10">
    <property type="entry name" value="Immunoglobulins"/>
    <property type="match status" value="1"/>
</dbReference>
<dbReference type="SUPFAM" id="SSF52172">
    <property type="entry name" value="CheY-like"/>
    <property type="match status" value="1"/>
</dbReference>
<dbReference type="RefSeq" id="WP_115830201.1">
    <property type="nucleotide sequence ID" value="NZ_QNUL01000004.1"/>
</dbReference>
<dbReference type="Gene3D" id="1.10.10.60">
    <property type="entry name" value="Homeodomain-like"/>
    <property type="match status" value="1"/>
</dbReference>
<dbReference type="SMART" id="SM00342">
    <property type="entry name" value="HTH_ARAC"/>
    <property type="match status" value="1"/>
</dbReference>
<dbReference type="GO" id="GO:0003700">
    <property type="term" value="F:DNA-binding transcription factor activity"/>
    <property type="evidence" value="ECO:0007669"/>
    <property type="project" value="InterPro"/>
</dbReference>
<dbReference type="InterPro" id="IPR036097">
    <property type="entry name" value="HisK_dim/P_sf"/>
</dbReference>
<dbReference type="FunFam" id="2.60.40.10:FF:000791">
    <property type="entry name" value="Two-component system sensor histidine kinase/response regulator"/>
    <property type="match status" value="1"/>
</dbReference>
<feature type="transmembrane region" description="Helical" evidence="8">
    <location>
        <begin position="743"/>
        <end position="765"/>
    </location>
</feature>
<feature type="modified residue" description="4-aspartylphosphate" evidence="7">
    <location>
        <position position="1093"/>
    </location>
</feature>
<evidence type="ECO:0000313" key="13">
    <source>
        <dbReference type="Proteomes" id="UP000256373"/>
    </source>
</evidence>
<dbReference type="PANTHER" id="PTHR43547">
    <property type="entry name" value="TWO-COMPONENT HISTIDINE KINASE"/>
    <property type="match status" value="1"/>
</dbReference>
<dbReference type="EC" id="2.7.13.3" evidence="2"/>
<evidence type="ECO:0000256" key="6">
    <source>
        <dbReference type="ARBA" id="ARBA00023163"/>
    </source>
</evidence>
<keyword evidence="8" id="KW-1133">Transmembrane helix</keyword>
<keyword evidence="12" id="KW-0808">Transferase</keyword>
<evidence type="ECO:0000259" key="10">
    <source>
        <dbReference type="PROSITE" id="PS50109"/>
    </source>
</evidence>
<gene>
    <name evidence="12" type="ORF">DSL64_08245</name>
</gene>
<dbReference type="SUPFAM" id="SSF47384">
    <property type="entry name" value="Homodimeric domain of signal transducing histidine kinase"/>
    <property type="match status" value="1"/>
</dbReference>
<evidence type="ECO:0000256" key="5">
    <source>
        <dbReference type="ARBA" id="ARBA00023125"/>
    </source>
</evidence>
<dbReference type="InterPro" id="IPR018060">
    <property type="entry name" value="HTH_AraC"/>
</dbReference>
<dbReference type="SUPFAM" id="SSF46689">
    <property type="entry name" value="Homeodomain-like"/>
    <property type="match status" value="1"/>
</dbReference>
<dbReference type="InterPro" id="IPR036890">
    <property type="entry name" value="HATPase_C_sf"/>
</dbReference>
<dbReference type="Gene3D" id="3.40.50.2300">
    <property type="match status" value="1"/>
</dbReference>
<keyword evidence="12" id="KW-0418">Kinase</keyword>
<reference evidence="12 13" key="1">
    <citation type="submission" date="2018-07" db="EMBL/GenBank/DDBJ databases">
        <title>Dyadobacter roseus sp. nov., isolated from rose rhizosphere soil.</title>
        <authorList>
            <person name="Chen L."/>
        </authorList>
    </citation>
    <scope>NUCLEOTIDE SEQUENCE [LARGE SCALE GENOMIC DNA]</scope>
    <source>
        <strain evidence="12 13">RS19</strain>
    </source>
</reference>
<organism evidence="12 13">
    <name type="scientific">Dyadobacter luteus</name>
    <dbReference type="NCBI Taxonomy" id="2259619"/>
    <lineage>
        <taxon>Bacteria</taxon>
        <taxon>Pseudomonadati</taxon>
        <taxon>Bacteroidota</taxon>
        <taxon>Cytophagia</taxon>
        <taxon>Cytophagales</taxon>
        <taxon>Spirosomataceae</taxon>
        <taxon>Dyadobacter</taxon>
    </lineage>
</organism>
<protein>
    <recommendedName>
        <fullName evidence="2">histidine kinase</fullName>
        <ecNumber evidence="2">2.7.13.3</ecNumber>
    </recommendedName>
</protein>
<dbReference type="InterPro" id="IPR003661">
    <property type="entry name" value="HisK_dim/P_dom"/>
</dbReference>
<evidence type="ECO:0000256" key="4">
    <source>
        <dbReference type="ARBA" id="ARBA00023015"/>
    </source>
</evidence>
<dbReference type="PROSITE" id="PS01124">
    <property type="entry name" value="HTH_ARAC_FAMILY_2"/>
    <property type="match status" value="1"/>
</dbReference>
<dbReference type="InterPro" id="IPR018062">
    <property type="entry name" value="HTH_AraC-typ_CS"/>
</dbReference>
<dbReference type="Proteomes" id="UP000256373">
    <property type="component" value="Unassembled WGS sequence"/>
</dbReference>
<dbReference type="SMART" id="SM00387">
    <property type="entry name" value="HATPase_c"/>
    <property type="match status" value="1"/>
</dbReference>
<evidence type="ECO:0000256" key="1">
    <source>
        <dbReference type="ARBA" id="ARBA00000085"/>
    </source>
</evidence>
<feature type="domain" description="Histidine kinase" evidence="10">
    <location>
        <begin position="786"/>
        <end position="1006"/>
    </location>
</feature>
<dbReference type="Pfam" id="PF02518">
    <property type="entry name" value="HATPase_c"/>
    <property type="match status" value="1"/>
</dbReference>
<dbReference type="InterPro" id="IPR003594">
    <property type="entry name" value="HATPase_dom"/>
</dbReference>
<dbReference type="SUPFAM" id="SSF63829">
    <property type="entry name" value="Calcium-dependent phosphotriesterase"/>
    <property type="match status" value="3"/>
</dbReference>
<dbReference type="InterPro" id="IPR011006">
    <property type="entry name" value="CheY-like_superfamily"/>
</dbReference>
<dbReference type="SUPFAM" id="SSF55874">
    <property type="entry name" value="ATPase domain of HSP90 chaperone/DNA topoisomerase II/histidine kinase"/>
    <property type="match status" value="1"/>
</dbReference>
<keyword evidence="5" id="KW-0238">DNA-binding</keyword>
<keyword evidence="8" id="KW-0472">Membrane</keyword>
<dbReference type="InterPro" id="IPR004358">
    <property type="entry name" value="Sig_transdc_His_kin-like_C"/>
</dbReference>
<accession>A0A3D8YHV4</accession>
<dbReference type="GO" id="GO:0000155">
    <property type="term" value="F:phosphorelay sensor kinase activity"/>
    <property type="evidence" value="ECO:0007669"/>
    <property type="project" value="InterPro"/>
</dbReference>
<feature type="domain" description="HTH araC/xylS-type" evidence="9">
    <location>
        <begin position="1192"/>
        <end position="1291"/>
    </location>
</feature>
<keyword evidence="3 7" id="KW-0597">Phosphoprotein</keyword>
<comment type="caution">
    <text evidence="12">The sequence shown here is derived from an EMBL/GenBank/DDBJ whole genome shotgun (WGS) entry which is preliminary data.</text>
</comment>
<dbReference type="Gene3D" id="2.130.10.10">
    <property type="entry name" value="YVTN repeat-like/Quinoprotein amine dehydrogenase"/>
    <property type="match status" value="2"/>
</dbReference>
<dbReference type="OrthoDB" id="905544at2"/>
<dbReference type="InterPro" id="IPR009057">
    <property type="entry name" value="Homeodomain-like_sf"/>
</dbReference>
<dbReference type="InterPro" id="IPR005467">
    <property type="entry name" value="His_kinase_dom"/>
</dbReference>
<dbReference type="Gene3D" id="3.30.565.10">
    <property type="entry name" value="Histidine kinase-like ATPase, C-terminal domain"/>
    <property type="match status" value="1"/>
</dbReference>
<dbReference type="PRINTS" id="PR00344">
    <property type="entry name" value="BCTRLSENSOR"/>
</dbReference>
<dbReference type="PROSITE" id="PS50109">
    <property type="entry name" value="HIS_KIN"/>
    <property type="match status" value="1"/>
</dbReference>
<evidence type="ECO:0000259" key="9">
    <source>
        <dbReference type="PROSITE" id="PS01124"/>
    </source>
</evidence>
<dbReference type="SMART" id="SM00388">
    <property type="entry name" value="HisKA"/>
    <property type="match status" value="1"/>
</dbReference>
<keyword evidence="8" id="KW-0812">Transmembrane</keyword>
<evidence type="ECO:0000259" key="11">
    <source>
        <dbReference type="PROSITE" id="PS50110"/>
    </source>
</evidence>
<evidence type="ECO:0000256" key="7">
    <source>
        <dbReference type="PROSITE-ProRule" id="PRU00169"/>
    </source>
</evidence>
<dbReference type="CDD" id="cd17574">
    <property type="entry name" value="REC_OmpR"/>
    <property type="match status" value="1"/>
</dbReference>
<sequence length="1299" mass="146379">MSNAKAVVQDKQGFMWFATYAGLFRYDSHTLKQYLHSAADARSVSSDMLSAVFSDSKGDLWVGSSGGLDRYNRETDDFTHIDHNLPNTNPERNNQIYFISEDREHHIIVGTPFGLNKIVVEKSGAKVTYILHRVFEGPSQDIVSVSQTRAGEFWAGSLNGLVHVPARGGKPRLLRINSSNKSPLVNQFPTQYLDDHNIIWLGPASGGIVQFDIATEMFRPMADFTDPEGNLPVVSSIVADGSGKLWMATHSGLALFDPVSRKSVWYRNQPGNIYSLADNRIQTMCLDRQGGVWLGTHYFGISNFYPNAPRFLPWPFTANGISDVRYANSWMGLSKDGELWVIGKDQKKLHFFDPDGITAQSYDLRLKSSTDYYRFYIDGDDMLWAAGNSMLTSYNLKTYAYQNYPTAIEGQQELEDGRVHDMLEDSQGRFWLIGTFGALLFNKETGRFKKHRSVSYAHSVLEDSHKNIWVGGGDEAYVLKSDTADFEMLVTDKSRGAGNFASVWKLAEDKSGRIWAVTRQGLQYYDSKSGQFKLDQRVGLSKIEDIQIDHGGYLWLATEAALTRYHPDKMSLQTYSYQDGLPFNGISRPASSVQLNTGKLYFTTNKGIFQFSPNEFKVRSSVSPVIFTSLKLSDRLVKADDETGILSKTLDKTSSITLKHDQNIFSVDFALLSFPRSERNRYAYKLEGFDDNWTYTNKQSVTYMNLPPGSYVLTISASNGDGYWMKTTRQLNIRVLPPWWLSWYAYGAYLLIAAASIFLITRFLWLRTTLRKENEFYQAKLDFFTNISHEIRTHLSLIIGPLEKAYGSITENTTTKKHLNYARDNSGKLMQLVDELLDFRKIQNGSVRLQVHQYNLVKILKSVLSSFEHLAAEKGISTSFNYPDGLPGLWFDLSQLQKVFYNLLSNAYKFTAETGHVSVDITQLADQVFVSVTDNGKGIAEKDLAHLFTNFFQAAGSSSQKGYGIGLALAKQIVDMHKGGLSVESRPESASEAGHTTFRVRLQTGREHYREEQLGKDLPQVASFAPGSTHGVEKEHTLTTAKSQTVLLIEDNDELRLFERDLLEEHYNVLEAANGAEGLKMAFEHLPDLVLCDVMMPELSGVQVCELIKADLRTCHIPVILLTARTALPQVLEGLQAGADDYLVKPFDPAVLNLKISNAIRVREELRRYYNRSLVFPDNEQPIQGQDSELISKLRELVLNNLSDADFGVQQMSVQVGMSVSVLYRKLRALTGTTINDFVKTIRMQRALHLIESGHYQVSEVAMQVGFEDVKYFSKEFRKVHGKTPSQFKGQPGKPLISE</sequence>
<dbReference type="Pfam" id="PF00512">
    <property type="entry name" value="HisKA"/>
    <property type="match status" value="1"/>
</dbReference>
<dbReference type="Pfam" id="PF12833">
    <property type="entry name" value="HTH_18"/>
    <property type="match status" value="1"/>
</dbReference>
<evidence type="ECO:0000313" key="12">
    <source>
        <dbReference type="EMBL" id="REA62899.1"/>
    </source>
</evidence>
<name>A0A3D8YHV4_9BACT</name>
<dbReference type="PROSITE" id="PS50110">
    <property type="entry name" value="RESPONSE_REGULATORY"/>
    <property type="match status" value="1"/>
</dbReference>
<dbReference type="InterPro" id="IPR011123">
    <property type="entry name" value="Y_Y_Y"/>
</dbReference>
<keyword evidence="13" id="KW-1185">Reference proteome</keyword>